<reference evidence="2 3" key="1">
    <citation type="submission" date="2019-10" db="EMBL/GenBank/DDBJ databases">
        <title>Genomic and transcriptomic insights into the perfect genentic adaptation of a filamentous nitrogen-fixing cyanobacterium to rice fields.</title>
        <authorList>
            <person name="Chen Z."/>
        </authorList>
    </citation>
    <scope>NUCLEOTIDE SEQUENCE [LARGE SCALE GENOMIC DNA]</scope>
    <source>
        <strain evidence="2">CCNUC1</strain>
    </source>
</reference>
<evidence type="ECO:0000313" key="2">
    <source>
        <dbReference type="EMBL" id="QFS46482.1"/>
    </source>
</evidence>
<dbReference type="AlphaFoldDB" id="A0A5P8W1E2"/>
<gene>
    <name evidence="2" type="ORF">GXM_03963</name>
</gene>
<dbReference type="KEGG" id="nsh:GXM_03963"/>
<dbReference type="EMBL" id="CP045226">
    <property type="protein sequence ID" value="QFS46482.1"/>
    <property type="molecule type" value="Genomic_DNA"/>
</dbReference>
<evidence type="ECO:0000256" key="1">
    <source>
        <dbReference type="SAM" id="MobiDB-lite"/>
    </source>
</evidence>
<evidence type="ECO:0000313" key="3">
    <source>
        <dbReference type="Proteomes" id="UP000326678"/>
    </source>
</evidence>
<keyword evidence="3" id="KW-1185">Reference proteome</keyword>
<feature type="region of interest" description="Disordered" evidence="1">
    <location>
        <begin position="52"/>
        <end position="71"/>
    </location>
</feature>
<dbReference type="Proteomes" id="UP000326678">
    <property type="component" value="Chromosome Gxm1"/>
</dbReference>
<organism evidence="2 3">
    <name type="scientific">Nostoc sphaeroides CCNUC1</name>
    <dbReference type="NCBI Taxonomy" id="2653204"/>
    <lineage>
        <taxon>Bacteria</taxon>
        <taxon>Bacillati</taxon>
        <taxon>Cyanobacteriota</taxon>
        <taxon>Cyanophyceae</taxon>
        <taxon>Nostocales</taxon>
        <taxon>Nostocaceae</taxon>
        <taxon>Nostoc</taxon>
    </lineage>
</organism>
<accession>A0A5P8W1E2</accession>
<sequence length="71" mass="7848">MSIQNINLDFSRKLKKEDRISPFKVGGNNSYLKPRFQPEAGNVDRWAAVARKGGGSLKDGHSQSETGNETI</sequence>
<protein>
    <submittedName>
        <fullName evidence="2">Uncharacterized protein</fullName>
    </submittedName>
</protein>
<dbReference type="RefSeq" id="WP_152589436.1">
    <property type="nucleotide sequence ID" value="NZ_CP045226.1"/>
</dbReference>
<name>A0A5P8W1E2_9NOSO</name>
<proteinExistence type="predicted"/>